<protein>
    <submittedName>
        <fullName evidence="1">Uncharacterized protein</fullName>
    </submittedName>
</protein>
<sequence>MALFQITDPDHPADPASYSLITGTPPSCTGNEQICTINATNDSGQPVLDTSILSEMVTALNTGVNQPNVNLKA</sequence>
<evidence type="ECO:0000313" key="2">
    <source>
        <dbReference type="Proteomes" id="UP001409291"/>
    </source>
</evidence>
<organism evidence="1 2">
    <name type="scientific">Sphingobacterium kitahiroshimense</name>
    <dbReference type="NCBI Taxonomy" id="470446"/>
    <lineage>
        <taxon>Bacteria</taxon>
        <taxon>Pseudomonadati</taxon>
        <taxon>Bacteroidota</taxon>
        <taxon>Sphingobacteriia</taxon>
        <taxon>Sphingobacteriales</taxon>
        <taxon>Sphingobacteriaceae</taxon>
        <taxon>Sphingobacterium</taxon>
    </lineage>
</organism>
<proteinExistence type="predicted"/>
<accession>A0ABV0BWX7</accession>
<keyword evidence="2" id="KW-1185">Reference proteome</keyword>
<reference evidence="1 2" key="1">
    <citation type="submission" date="2024-04" db="EMBL/GenBank/DDBJ databases">
        <title>WGS of bacteria from Torrens River.</title>
        <authorList>
            <person name="Wyrsch E.R."/>
            <person name="Drigo B."/>
        </authorList>
    </citation>
    <scope>NUCLEOTIDE SEQUENCE [LARGE SCALE GENOMIC DNA]</scope>
    <source>
        <strain evidence="1 2">TWI391</strain>
    </source>
</reference>
<dbReference type="Proteomes" id="UP001409291">
    <property type="component" value="Unassembled WGS sequence"/>
</dbReference>
<name>A0ABV0BWX7_9SPHI</name>
<comment type="caution">
    <text evidence="1">The sequence shown here is derived from an EMBL/GenBank/DDBJ whole genome shotgun (WGS) entry which is preliminary data.</text>
</comment>
<dbReference type="RefSeq" id="WP_346581674.1">
    <property type="nucleotide sequence ID" value="NZ_JBDJNQ010000007.1"/>
</dbReference>
<evidence type="ECO:0000313" key="1">
    <source>
        <dbReference type="EMBL" id="MEN5378763.1"/>
    </source>
</evidence>
<gene>
    <name evidence="1" type="ORF">ABE541_15980</name>
</gene>
<dbReference type="EMBL" id="JBDJNQ010000007">
    <property type="protein sequence ID" value="MEN5378763.1"/>
    <property type="molecule type" value="Genomic_DNA"/>
</dbReference>